<dbReference type="Proteomes" id="UP000221024">
    <property type="component" value="Unassembled WGS sequence"/>
</dbReference>
<dbReference type="RefSeq" id="WP_098062990.1">
    <property type="nucleotide sequence ID" value="NZ_PDEP01000013.1"/>
</dbReference>
<evidence type="ECO:0008006" key="3">
    <source>
        <dbReference type="Google" id="ProtNLM"/>
    </source>
</evidence>
<reference evidence="1 2" key="1">
    <citation type="submission" date="2017-10" db="EMBL/GenBank/DDBJ databases">
        <title>Draft genome of Longimonas halophila.</title>
        <authorList>
            <person name="Goh K.M."/>
            <person name="Shamsir M.S."/>
            <person name="Lim S.W."/>
        </authorList>
    </citation>
    <scope>NUCLEOTIDE SEQUENCE [LARGE SCALE GENOMIC DNA]</scope>
    <source>
        <strain evidence="1 2">KCTC 42399</strain>
    </source>
</reference>
<keyword evidence="2" id="KW-1185">Reference proteome</keyword>
<dbReference type="EMBL" id="PDEP01000013">
    <property type="protein sequence ID" value="PEN05528.1"/>
    <property type="molecule type" value="Genomic_DNA"/>
</dbReference>
<comment type="caution">
    <text evidence="1">The sequence shown here is derived from an EMBL/GenBank/DDBJ whole genome shotgun (WGS) entry which is preliminary data.</text>
</comment>
<sequence length="126" mass="13805">MISQSLSDPYCVIPIAATLFFLSFVGCSTGVENDLPCSDPAPLEGSPSEEAEGVFVIYQGDREWSEDEIETTTSELASKYGFDVRSTYRYVLQGFGVNQLSAEALDGLRCESVVEYVSYNAKVEAF</sequence>
<evidence type="ECO:0000313" key="1">
    <source>
        <dbReference type="EMBL" id="PEN05528.1"/>
    </source>
</evidence>
<protein>
    <recommendedName>
        <fullName evidence="3">Inhibitor I9 domain-containing protein</fullName>
    </recommendedName>
</protein>
<gene>
    <name evidence="1" type="ORF">CRI93_12585</name>
</gene>
<dbReference type="AlphaFoldDB" id="A0A2H3NJC1"/>
<evidence type="ECO:0000313" key="2">
    <source>
        <dbReference type="Proteomes" id="UP000221024"/>
    </source>
</evidence>
<name>A0A2H3NJC1_9BACT</name>
<organism evidence="1 2">
    <name type="scientific">Longimonas halophila</name>
    <dbReference type="NCBI Taxonomy" id="1469170"/>
    <lineage>
        <taxon>Bacteria</taxon>
        <taxon>Pseudomonadati</taxon>
        <taxon>Rhodothermota</taxon>
        <taxon>Rhodothermia</taxon>
        <taxon>Rhodothermales</taxon>
        <taxon>Salisaetaceae</taxon>
        <taxon>Longimonas</taxon>
    </lineage>
</organism>
<accession>A0A2H3NJC1</accession>
<proteinExistence type="predicted"/>